<dbReference type="Pfam" id="PF00020">
    <property type="entry name" value="TNFR_c6"/>
    <property type="match status" value="1"/>
</dbReference>
<keyword evidence="2" id="KW-1133">Transmembrane helix</keyword>
<evidence type="ECO:0000259" key="4">
    <source>
        <dbReference type="PROSITE" id="PS50050"/>
    </source>
</evidence>
<keyword evidence="2" id="KW-0812">Transmembrane</keyword>
<evidence type="ECO:0000256" key="3">
    <source>
        <dbReference type="SAM" id="SignalP"/>
    </source>
</evidence>
<dbReference type="SUPFAM" id="SSF57586">
    <property type="entry name" value="TNF receptor-like"/>
    <property type="match status" value="2"/>
</dbReference>
<dbReference type="PROSITE" id="PS00652">
    <property type="entry name" value="TNFR_NGFR_1"/>
    <property type="match status" value="1"/>
</dbReference>
<evidence type="ECO:0000256" key="2">
    <source>
        <dbReference type="SAM" id="Phobius"/>
    </source>
</evidence>
<accession>A0A8C1P5A4</accession>
<dbReference type="FunFam" id="2.10.50.10:FF:000009">
    <property type="entry name" value="Tumor necrosis factor receptor superfamily member 14"/>
    <property type="match status" value="1"/>
</dbReference>
<dbReference type="GO" id="GO:0050830">
    <property type="term" value="P:defense response to Gram-positive bacterium"/>
    <property type="evidence" value="ECO:0007669"/>
    <property type="project" value="TreeGrafter"/>
</dbReference>
<evidence type="ECO:0000313" key="5">
    <source>
        <dbReference type="Ensembl" id="ENSCCRP00010102254.1"/>
    </source>
</evidence>
<dbReference type="FunFam" id="2.10.50.10:FF:000088">
    <property type="entry name" value="Si:ch211-261n11.7"/>
    <property type="match status" value="1"/>
</dbReference>
<dbReference type="PANTHER" id="PTHR46838:SF1">
    <property type="entry name" value="TUMOR NECROSIS FACTOR RECEPTOR SUPERFAMILY MEMBER 14"/>
    <property type="match status" value="1"/>
</dbReference>
<feature type="signal peptide" evidence="3">
    <location>
        <begin position="1"/>
        <end position="20"/>
    </location>
</feature>
<dbReference type="GO" id="GO:2000406">
    <property type="term" value="P:positive regulation of T cell migration"/>
    <property type="evidence" value="ECO:0007669"/>
    <property type="project" value="TreeGrafter"/>
</dbReference>
<keyword evidence="6" id="KW-1185">Reference proteome</keyword>
<evidence type="ECO:0000313" key="6">
    <source>
        <dbReference type="Proteomes" id="UP000694427"/>
    </source>
</evidence>
<feature type="disulfide bond" evidence="1">
    <location>
        <begin position="51"/>
        <end position="66"/>
    </location>
</feature>
<feature type="chain" id="PRO_5034358814" description="TNFR-Cys domain-containing protein" evidence="3">
    <location>
        <begin position="21"/>
        <end position="241"/>
    </location>
</feature>
<sequence>MFTLRIIILIVPLKYDLCYCECARAEYKIDKQCCPMFLCAAYDTSTTCVPCPQLTFIDEPNGLVECFPCTVCDADRGLRLSEVCTRSSDTVCGPLERFYCIEKQKGSCTLAVQHSECNPGQYIKQAGTGSTDTVCADCTADTYSNGSFSSCLPHTKCEAMGLAETNLGTHSSDSECGNPPTAVAIIASSVIVTLILITVVSVLIFKHIRKKKLSKSSGNSKGKNKVYHRKKYTRQLFSLYT</sequence>
<dbReference type="PROSITE" id="PS50050">
    <property type="entry name" value="TNFR_NGFR_2"/>
    <property type="match status" value="1"/>
</dbReference>
<dbReference type="GO" id="GO:0009897">
    <property type="term" value="C:external side of plasma membrane"/>
    <property type="evidence" value="ECO:0007669"/>
    <property type="project" value="TreeGrafter"/>
</dbReference>
<keyword evidence="1" id="KW-1015">Disulfide bond</keyword>
<proteinExistence type="predicted"/>
<dbReference type="InterPro" id="IPR001368">
    <property type="entry name" value="TNFR/NGFR_Cys_rich_reg"/>
</dbReference>
<reference evidence="5" key="1">
    <citation type="submission" date="2025-08" db="UniProtKB">
        <authorList>
            <consortium name="Ensembl"/>
        </authorList>
    </citation>
    <scope>IDENTIFICATION</scope>
</reference>
<comment type="caution">
    <text evidence="1">Lacks conserved residue(s) required for the propagation of feature annotation.</text>
</comment>
<dbReference type="Ensembl" id="ENSCCRT00010113585.1">
    <property type="protein sequence ID" value="ENSCCRP00010102254.1"/>
    <property type="gene ID" value="ENSCCRG00010045016.1"/>
</dbReference>
<organism evidence="5 6">
    <name type="scientific">Cyprinus carpio</name>
    <name type="common">Common carp</name>
    <dbReference type="NCBI Taxonomy" id="7962"/>
    <lineage>
        <taxon>Eukaryota</taxon>
        <taxon>Metazoa</taxon>
        <taxon>Chordata</taxon>
        <taxon>Craniata</taxon>
        <taxon>Vertebrata</taxon>
        <taxon>Euteleostomi</taxon>
        <taxon>Actinopterygii</taxon>
        <taxon>Neopterygii</taxon>
        <taxon>Teleostei</taxon>
        <taxon>Ostariophysi</taxon>
        <taxon>Cypriniformes</taxon>
        <taxon>Cyprinidae</taxon>
        <taxon>Cyprininae</taxon>
        <taxon>Cyprinus</taxon>
    </lineage>
</organism>
<protein>
    <recommendedName>
        <fullName evidence="4">TNFR-Cys domain-containing protein</fullName>
    </recommendedName>
</protein>
<dbReference type="GO" id="GO:0046642">
    <property type="term" value="P:negative regulation of alpha-beta T cell proliferation"/>
    <property type="evidence" value="ECO:0007669"/>
    <property type="project" value="TreeGrafter"/>
</dbReference>
<dbReference type="Proteomes" id="UP000694427">
    <property type="component" value="Unplaced"/>
</dbReference>
<keyword evidence="2" id="KW-0472">Membrane</keyword>
<keyword evidence="3" id="KW-0732">Signal</keyword>
<reference evidence="5" key="2">
    <citation type="submission" date="2025-09" db="UniProtKB">
        <authorList>
            <consortium name="Ensembl"/>
        </authorList>
    </citation>
    <scope>IDENTIFICATION</scope>
</reference>
<dbReference type="GO" id="GO:0050829">
    <property type="term" value="P:defense response to Gram-negative bacterium"/>
    <property type="evidence" value="ECO:0007669"/>
    <property type="project" value="TreeGrafter"/>
</dbReference>
<feature type="transmembrane region" description="Helical" evidence="2">
    <location>
        <begin position="182"/>
        <end position="205"/>
    </location>
</feature>
<feature type="domain" description="TNFR-Cys" evidence="4">
    <location>
        <begin position="50"/>
        <end position="92"/>
    </location>
</feature>
<dbReference type="Gene3D" id="2.10.50.10">
    <property type="entry name" value="Tumor Necrosis Factor Receptor, subunit A, domain 2"/>
    <property type="match status" value="2"/>
</dbReference>
<dbReference type="GO" id="GO:0002720">
    <property type="term" value="P:positive regulation of cytokine production involved in immune response"/>
    <property type="evidence" value="ECO:0007669"/>
    <property type="project" value="TreeGrafter"/>
</dbReference>
<name>A0A8C1P5A4_CYPCA</name>
<dbReference type="AlphaFoldDB" id="A0A8C1P5A4"/>
<dbReference type="PANTHER" id="PTHR46838">
    <property type="entry name" value="TUMOR NECROSIS FACTOR RECEPTOR SUPERFAMILY MEMBER 14"/>
    <property type="match status" value="1"/>
</dbReference>
<feature type="repeat" description="TNFR-Cys" evidence="1">
    <location>
        <begin position="50"/>
        <end position="92"/>
    </location>
</feature>
<dbReference type="SMART" id="SM00208">
    <property type="entry name" value="TNFR"/>
    <property type="match status" value="3"/>
</dbReference>
<evidence type="ECO:0000256" key="1">
    <source>
        <dbReference type="PROSITE-ProRule" id="PRU00206"/>
    </source>
</evidence>